<keyword evidence="4" id="KW-1185">Reference proteome</keyword>
<name>A0ABP9PU10_9PSEU</name>
<evidence type="ECO:0000313" key="4">
    <source>
        <dbReference type="Proteomes" id="UP001428817"/>
    </source>
</evidence>
<feature type="domain" description="Chorismate mutase" evidence="2">
    <location>
        <begin position="20"/>
        <end position="103"/>
    </location>
</feature>
<gene>
    <name evidence="3" type="ORF">GCM10023321_20080</name>
</gene>
<sequence length="103" mass="11359">MTSPTPDTPAQPDIAIVDPTEPGADIGTLRKEIDHLDGEILRLIKRRTEVSQRIGAIRRAEGGPRIVLSREQAVLARFRELGPEGRELGMMLLRLGRGRLGRA</sequence>
<dbReference type="NCBIfam" id="NF005894">
    <property type="entry name" value="PRK07857.1"/>
    <property type="match status" value="1"/>
</dbReference>
<evidence type="ECO:0000313" key="3">
    <source>
        <dbReference type="EMBL" id="GAA5152032.1"/>
    </source>
</evidence>
<protein>
    <recommendedName>
        <fullName evidence="2">Chorismate mutase domain-containing protein</fullName>
    </recommendedName>
</protein>
<dbReference type="Pfam" id="PF01817">
    <property type="entry name" value="CM_2"/>
    <property type="match status" value="1"/>
</dbReference>
<dbReference type="InterPro" id="IPR036979">
    <property type="entry name" value="CM_dom_sf"/>
</dbReference>
<dbReference type="InterPro" id="IPR002701">
    <property type="entry name" value="CM_II_prokaryot"/>
</dbReference>
<evidence type="ECO:0000256" key="1">
    <source>
        <dbReference type="SAM" id="MobiDB-lite"/>
    </source>
</evidence>
<dbReference type="Proteomes" id="UP001428817">
    <property type="component" value="Unassembled WGS sequence"/>
</dbReference>
<dbReference type="InterPro" id="IPR010958">
    <property type="entry name" value="Chorismate_mutase_highGC-bac"/>
</dbReference>
<dbReference type="Gene3D" id="1.20.59.10">
    <property type="entry name" value="Chorismate mutase"/>
    <property type="match status" value="1"/>
</dbReference>
<dbReference type="InterPro" id="IPR036263">
    <property type="entry name" value="Chorismate_II_sf"/>
</dbReference>
<dbReference type="PROSITE" id="PS51168">
    <property type="entry name" value="CHORISMATE_MUT_2"/>
    <property type="match status" value="1"/>
</dbReference>
<dbReference type="SMART" id="SM00830">
    <property type="entry name" value="CM_2"/>
    <property type="match status" value="1"/>
</dbReference>
<dbReference type="NCBIfam" id="TIGR01808">
    <property type="entry name" value="CM_M_hiGC-arch"/>
    <property type="match status" value="1"/>
</dbReference>
<comment type="caution">
    <text evidence="3">The sequence shown here is derived from an EMBL/GenBank/DDBJ whole genome shotgun (WGS) entry which is preliminary data.</text>
</comment>
<organism evidence="3 4">
    <name type="scientific">Pseudonocardia eucalypti</name>
    <dbReference type="NCBI Taxonomy" id="648755"/>
    <lineage>
        <taxon>Bacteria</taxon>
        <taxon>Bacillati</taxon>
        <taxon>Actinomycetota</taxon>
        <taxon>Actinomycetes</taxon>
        <taxon>Pseudonocardiales</taxon>
        <taxon>Pseudonocardiaceae</taxon>
        <taxon>Pseudonocardia</taxon>
    </lineage>
</organism>
<accession>A0ABP9PU10</accession>
<feature type="region of interest" description="Disordered" evidence="1">
    <location>
        <begin position="1"/>
        <end position="22"/>
    </location>
</feature>
<dbReference type="SUPFAM" id="SSF48600">
    <property type="entry name" value="Chorismate mutase II"/>
    <property type="match status" value="1"/>
</dbReference>
<dbReference type="EMBL" id="BAABJP010000007">
    <property type="protein sequence ID" value="GAA5152032.1"/>
    <property type="molecule type" value="Genomic_DNA"/>
</dbReference>
<reference evidence="4" key="1">
    <citation type="journal article" date="2019" name="Int. J. Syst. Evol. Microbiol.">
        <title>The Global Catalogue of Microorganisms (GCM) 10K type strain sequencing project: providing services to taxonomists for standard genome sequencing and annotation.</title>
        <authorList>
            <consortium name="The Broad Institute Genomics Platform"/>
            <consortium name="The Broad Institute Genome Sequencing Center for Infectious Disease"/>
            <person name="Wu L."/>
            <person name="Ma J."/>
        </authorList>
    </citation>
    <scope>NUCLEOTIDE SEQUENCE [LARGE SCALE GENOMIC DNA]</scope>
    <source>
        <strain evidence="4">JCM 18303</strain>
    </source>
</reference>
<evidence type="ECO:0000259" key="2">
    <source>
        <dbReference type="PROSITE" id="PS51168"/>
    </source>
</evidence>
<proteinExistence type="predicted"/>